<keyword evidence="7" id="KW-0067">ATP-binding</keyword>
<keyword evidence="5" id="KW-0547">Nucleotide-binding</keyword>
<dbReference type="SMART" id="SM00387">
    <property type="entry name" value="HATPase_c"/>
    <property type="match status" value="1"/>
</dbReference>
<dbReference type="SUPFAM" id="SSF55874">
    <property type="entry name" value="ATPase domain of HSP90 chaperone/DNA topoisomerase II/histidine kinase"/>
    <property type="match status" value="1"/>
</dbReference>
<evidence type="ECO:0000313" key="12">
    <source>
        <dbReference type="Proteomes" id="UP000570514"/>
    </source>
</evidence>
<name>A0A846MW47_9PROT</name>
<evidence type="ECO:0000256" key="3">
    <source>
        <dbReference type="ARBA" id="ARBA00022553"/>
    </source>
</evidence>
<comment type="catalytic activity">
    <reaction evidence="1">
        <text>ATP + protein L-histidine = ADP + protein N-phospho-L-histidine.</text>
        <dbReference type="EC" id="2.7.13.3"/>
    </reaction>
</comment>
<evidence type="ECO:0000256" key="2">
    <source>
        <dbReference type="ARBA" id="ARBA00012438"/>
    </source>
</evidence>
<evidence type="ECO:0000256" key="1">
    <source>
        <dbReference type="ARBA" id="ARBA00000085"/>
    </source>
</evidence>
<proteinExistence type="predicted"/>
<feature type="transmembrane region" description="Helical" evidence="9">
    <location>
        <begin position="206"/>
        <end position="229"/>
    </location>
</feature>
<dbReference type="InterPro" id="IPR005467">
    <property type="entry name" value="His_kinase_dom"/>
</dbReference>
<dbReference type="SUPFAM" id="SSF47384">
    <property type="entry name" value="Homodimeric domain of signal transducing histidine kinase"/>
    <property type="match status" value="1"/>
</dbReference>
<gene>
    <name evidence="11" type="ORF">FHS83_001052</name>
</gene>
<keyword evidence="6 11" id="KW-0418">Kinase</keyword>
<feature type="transmembrane region" description="Helical" evidence="9">
    <location>
        <begin position="36"/>
        <end position="58"/>
    </location>
</feature>
<organism evidence="11 12">
    <name type="scientific">Rhizomicrobium palustre</name>
    <dbReference type="NCBI Taxonomy" id="189966"/>
    <lineage>
        <taxon>Bacteria</taxon>
        <taxon>Pseudomonadati</taxon>
        <taxon>Pseudomonadota</taxon>
        <taxon>Alphaproteobacteria</taxon>
        <taxon>Micropepsales</taxon>
        <taxon>Micropepsaceae</taxon>
        <taxon>Rhizomicrobium</taxon>
    </lineage>
</organism>
<dbReference type="InterPro" id="IPR003661">
    <property type="entry name" value="HisK_dim/P_dom"/>
</dbReference>
<dbReference type="Pfam" id="PF02518">
    <property type="entry name" value="HATPase_c"/>
    <property type="match status" value="1"/>
</dbReference>
<evidence type="ECO:0000256" key="5">
    <source>
        <dbReference type="ARBA" id="ARBA00022741"/>
    </source>
</evidence>
<dbReference type="Gene3D" id="3.30.565.10">
    <property type="entry name" value="Histidine kinase-like ATPase, C-terminal domain"/>
    <property type="match status" value="1"/>
</dbReference>
<dbReference type="PRINTS" id="PR00344">
    <property type="entry name" value="BCTRLSENSOR"/>
</dbReference>
<evidence type="ECO:0000259" key="10">
    <source>
        <dbReference type="PROSITE" id="PS50109"/>
    </source>
</evidence>
<dbReference type="Proteomes" id="UP000570514">
    <property type="component" value="Unassembled WGS sequence"/>
</dbReference>
<evidence type="ECO:0000256" key="4">
    <source>
        <dbReference type="ARBA" id="ARBA00022679"/>
    </source>
</evidence>
<dbReference type="Pfam" id="PF05227">
    <property type="entry name" value="CHASE3"/>
    <property type="match status" value="1"/>
</dbReference>
<accession>A0A846MW47</accession>
<evidence type="ECO:0000256" key="8">
    <source>
        <dbReference type="ARBA" id="ARBA00023012"/>
    </source>
</evidence>
<keyword evidence="3" id="KW-0597">Phosphoprotein</keyword>
<comment type="caution">
    <text evidence="11">The sequence shown here is derived from an EMBL/GenBank/DDBJ whole genome shotgun (WGS) entry which is preliminary data.</text>
</comment>
<dbReference type="InterPro" id="IPR003594">
    <property type="entry name" value="HATPase_dom"/>
</dbReference>
<reference evidence="11 12" key="1">
    <citation type="submission" date="2020-03" db="EMBL/GenBank/DDBJ databases">
        <title>Genomic Encyclopedia of Type Strains, Phase IV (KMG-IV): sequencing the most valuable type-strain genomes for metagenomic binning, comparative biology and taxonomic classification.</title>
        <authorList>
            <person name="Goeker M."/>
        </authorList>
    </citation>
    <scope>NUCLEOTIDE SEQUENCE [LARGE SCALE GENOMIC DNA]</scope>
    <source>
        <strain evidence="11 12">DSM 19867</strain>
    </source>
</reference>
<keyword evidence="9" id="KW-0472">Membrane</keyword>
<dbReference type="PANTHER" id="PTHR43065:SF10">
    <property type="entry name" value="PEROXIDE STRESS-ACTIVATED HISTIDINE KINASE MAK3"/>
    <property type="match status" value="1"/>
</dbReference>
<dbReference type="InterPro" id="IPR004358">
    <property type="entry name" value="Sig_transdc_His_kin-like_C"/>
</dbReference>
<evidence type="ECO:0000256" key="9">
    <source>
        <dbReference type="SAM" id="Phobius"/>
    </source>
</evidence>
<evidence type="ECO:0000313" key="11">
    <source>
        <dbReference type="EMBL" id="NIK87734.1"/>
    </source>
</evidence>
<dbReference type="InterPro" id="IPR007891">
    <property type="entry name" value="CHASE3"/>
</dbReference>
<protein>
    <recommendedName>
        <fullName evidence="2">histidine kinase</fullName>
        <ecNumber evidence="2">2.7.13.3</ecNumber>
    </recommendedName>
</protein>
<dbReference type="Pfam" id="PF00512">
    <property type="entry name" value="HisKA"/>
    <property type="match status" value="1"/>
</dbReference>
<dbReference type="CDD" id="cd00082">
    <property type="entry name" value="HisKA"/>
    <property type="match status" value="1"/>
</dbReference>
<dbReference type="InterPro" id="IPR036890">
    <property type="entry name" value="HATPase_C_sf"/>
</dbReference>
<keyword evidence="9" id="KW-1133">Transmembrane helix</keyword>
<dbReference type="AlphaFoldDB" id="A0A846MW47"/>
<dbReference type="EMBL" id="JAASRM010000001">
    <property type="protein sequence ID" value="NIK87734.1"/>
    <property type="molecule type" value="Genomic_DNA"/>
</dbReference>
<dbReference type="GO" id="GO:0000155">
    <property type="term" value="F:phosphorelay sensor kinase activity"/>
    <property type="evidence" value="ECO:0007669"/>
    <property type="project" value="InterPro"/>
</dbReference>
<dbReference type="RefSeq" id="WP_167081596.1">
    <property type="nucleotide sequence ID" value="NZ_BAAADC010000001.1"/>
</dbReference>
<dbReference type="PROSITE" id="PS50109">
    <property type="entry name" value="HIS_KIN"/>
    <property type="match status" value="1"/>
</dbReference>
<sequence length="475" mass="51895">MMPGKMDPAEPPDHWSTARNTMRQLENSAERMSSRWFLGTIGVIAAAALFLLTAIVLAGSAARMLTNAAAAHHAQAVQFETGALQDALTDNAAAARAYSLTREPDLLRVRKLARERAFSHLAILRGLVAGDDEASRLLAVIHPQIERRVQLYDAMIAALGNPSTTPHEAERLKLARASNAQLAILRNRASRDFNTYQNLVIDDMRLSMALALITGIASPICGLVGIHLLRRERESQHARELQLELMHVQRLAIMGETSAMLAHEINQPLTAANNYLSVLRRVLDSDNPEKAKAMADRIDQQIQRAASILRKLRRFIEKREAERRLESPDVLADDAITLLGTIDSSIMMTADIAPSLPRVLVDRVQIQQVLVNLMRNAIEAMQGSEHRELALVINAPNPHTVEISLSDTGPGLTPEVAARLFQPFVSTKSGGMGVGLSICHSIISQHGGRIWAEANTGGGTVFHFTLPASKERAAA</sequence>
<keyword evidence="4" id="KW-0808">Transferase</keyword>
<dbReference type="InterPro" id="IPR036097">
    <property type="entry name" value="HisK_dim/P_sf"/>
</dbReference>
<dbReference type="EC" id="2.7.13.3" evidence="2"/>
<dbReference type="GO" id="GO:0005524">
    <property type="term" value="F:ATP binding"/>
    <property type="evidence" value="ECO:0007669"/>
    <property type="project" value="UniProtKB-KW"/>
</dbReference>
<keyword evidence="8" id="KW-0902">Two-component regulatory system</keyword>
<keyword evidence="9" id="KW-0812">Transmembrane</keyword>
<feature type="domain" description="Histidine kinase" evidence="10">
    <location>
        <begin position="260"/>
        <end position="470"/>
    </location>
</feature>
<evidence type="ECO:0000256" key="6">
    <source>
        <dbReference type="ARBA" id="ARBA00022777"/>
    </source>
</evidence>
<dbReference type="Gene3D" id="1.10.287.130">
    <property type="match status" value="1"/>
</dbReference>
<keyword evidence="12" id="KW-1185">Reference proteome</keyword>
<evidence type="ECO:0000256" key="7">
    <source>
        <dbReference type="ARBA" id="ARBA00022840"/>
    </source>
</evidence>
<dbReference type="SMART" id="SM00388">
    <property type="entry name" value="HisKA"/>
    <property type="match status" value="1"/>
</dbReference>
<dbReference type="PANTHER" id="PTHR43065">
    <property type="entry name" value="SENSOR HISTIDINE KINASE"/>
    <property type="match status" value="1"/>
</dbReference>